<organism evidence="1 2">
    <name type="scientific">Kitasatospora indigofera</name>
    <dbReference type="NCBI Taxonomy" id="67307"/>
    <lineage>
        <taxon>Bacteria</taxon>
        <taxon>Bacillati</taxon>
        <taxon>Actinomycetota</taxon>
        <taxon>Actinomycetes</taxon>
        <taxon>Kitasatosporales</taxon>
        <taxon>Streptomycetaceae</taxon>
        <taxon>Kitasatospora</taxon>
    </lineage>
</organism>
<keyword evidence="2" id="KW-1185">Reference proteome</keyword>
<protein>
    <submittedName>
        <fullName evidence="1">Uncharacterized protein</fullName>
    </submittedName>
</protein>
<comment type="caution">
    <text evidence="1">The sequence shown here is derived from an EMBL/GenBank/DDBJ whole genome shotgun (WGS) entry which is preliminary data.</text>
</comment>
<dbReference type="AlphaFoldDB" id="A0A919GB89"/>
<reference evidence="1" key="2">
    <citation type="submission" date="2020-09" db="EMBL/GenBank/DDBJ databases">
        <authorList>
            <person name="Sun Q."/>
            <person name="Ohkuma M."/>
        </authorList>
    </citation>
    <scope>NUCLEOTIDE SEQUENCE</scope>
    <source>
        <strain evidence="1">JCM 4646</strain>
    </source>
</reference>
<accession>A0A919GB89</accession>
<reference evidence="1" key="1">
    <citation type="journal article" date="2014" name="Int. J. Syst. Evol. Microbiol.">
        <title>Complete genome sequence of Corynebacterium casei LMG S-19264T (=DSM 44701T), isolated from a smear-ripened cheese.</title>
        <authorList>
            <consortium name="US DOE Joint Genome Institute (JGI-PGF)"/>
            <person name="Walter F."/>
            <person name="Albersmeier A."/>
            <person name="Kalinowski J."/>
            <person name="Ruckert C."/>
        </authorList>
    </citation>
    <scope>NUCLEOTIDE SEQUENCE</scope>
    <source>
        <strain evidence="1">JCM 4646</strain>
    </source>
</reference>
<sequence length="634" mass="68555">MRSLACPDCGRRPEPWEVDHRRQARVKAVQNALRLLDIPPASASPGDAPSSVPSGVLREVPGWLDDFLAAARCVAKGSPGCEDLLAESVVSLTRLRDHTAGAIRRRPQLAQVDLACQAVDSMEQILRTLLEALSSPSPLAAQTCAVAAQRRLDVLAELTEEAAWMSRTALKFDGAESVEDVVNVLFAQGFEFYGASDLYGLNAAGLEELEGVLGARAPGASGLMFALHGVFARTMFDRRRFNDLVGQAHALLTAHADGVLALVADSVFEDDLRAGLLEVFDSCTQISMVLRQSHIPRHAGRALLDVAASLLEGPGRVLASMIMLASGRKSRPYAKLRHDDATAIVRAAQQDPELADLFQGLDCDLRNAQAHASARYEDDRLVMDLRSTSRAIPWDEVLDGTLQAQEALLAWQVALTAMLAGHGISGYGTLDLHQLCGFAGQRRMIAILLEGMGCRDVLVTPGPSHWQIDAGTAARSGPIFLGGLVTAMLRFLPGTADTLSLTVRLPDGPHSLGGPLEPWRDFTSHPSDSNEYVTGMIRASLMWTHNGKPYLPGDVLRRWAAQQALEAADRPLPARVRRMRELKALAAVAEDAPLHGALAAAIRAVRLGQPDKADQVFFDNLKTWRNTPVQLDLR</sequence>
<dbReference type="EMBL" id="BNBO01000053">
    <property type="protein sequence ID" value="GHH81607.1"/>
    <property type="molecule type" value="Genomic_DNA"/>
</dbReference>
<proteinExistence type="predicted"/>
<evidence type="ECO:0000313" key="1">
    <source>
        <dbReference type="EMBL" id="GHH81607.1"/>
    </source>
</evidence>
<name>A0A919GB89_9ACTN</name>
<gene>
    <name evidence="1" type="ORF">GCM10018781_64620</name>
</gene>
<evidence type="ECO:0000313" key="2">
    <source>
        <dbReference type="Proteomes" id="UP000617734"/>
    </source>
</evidence>
<dbReference type="Proteomes" id="UP000617734">
    <property type="component" value="Unassembled WGS sequence"/>
</dbReference>